<feature type="region of interest" description="Disordered" evidence="1">
    <location>
        <begin position="71"/>
        <end position="111"/>
    </location>
</feature>
<feature type="region of interest" description="Disordered" evidence="1">
    <location>
        <begin position="1"/>
        <end position="30"/>
    </location>
</feature>
<protein>
    <submittedName>
        <fullName evidence="2">Uncharacterized protein</fullName>
    </submittedName>
</protein>
<keyword evidence="3" id="KW-1185">Reference proteome</keyword>
<gene>
    <name evidence="2" type="ORF">PRUPE_5G020700</name>
</gene>
<sequence length="138" mass="15024">MAISPQPNKKEVDMSSIEDGELMTISPQPNKKRRLEVDVVEWGHSTRQEVENANLNEVSVQLCFELTGSPGSRSPYDGWSGEVESTLQGGRSGLESGSHVVSSPPQPAALSKRKRFYVGGARPRHGPKIGVVHNDKGF</sequence>
<feature type="region of interest" description="Disordered" evidence="1">
    <location>
        <begin position="119"/>
        <end position="138"/>
    </location>
</feature>
<evidence type="ECO:0000313" key="3">
    <source>
        <dbReference type="Proteomes" id="UP000006882"/>
    </source>
</evidence>
<evidence type="ECO:0000313" key="2">
    <source>
        <dbReference type="EMBL" id="ONI05714.1"/>
    </source>
</evidence>
<dbReference type="Proteomes" id="UP000006882">
    <property type="component" value="Chromosome G5"/>
</dbReference>
<dbReference type="AlphaFoldDB" id="A0A251P272"/>
<reference evidence="2 3" key="1">
    <citation type="journal article" date="2013" name="Nat. Genet.">
        <title>The high-quality draft genome of peach (Prunus persica) identifies unique patterns of genetic diversity, domestication and genome evolution.</title>
        <authorList>
            <consortium name="International Peach Genome Initiative"/>
            <person name="Verde I."/>
            <person name="Abbott A.G."/>
            <person name="Scalabrin S."/>
            <person name="Jung S."/>
            <person name="Shu S."/>
            <person name="Marroni F."/>
            <person name="Zhebentyayeva T."/>
            <person name="Dettori M.T."/>
            <person name="Grimwood J."/>
            <person name="Cattonaro F."/>
            <person name="Zuccolo A."/>
            <person name="Rossini L."/>
            <person name="Jenkins J."/>
            <person name="Vendramin E."/>
            <person name="Meisel L.A."/>
            <person name="Decroocq V."/>
            <person name="Sosinski B."/>
            <person name="Prochnik S."/>
            <person name="Mitros T."/>
            <person name="Policriti A."/>
            <person name="Cipriani G."/>
            <person name="Dondini L."/>
            <person name="Ficklin S."/>
            <person name="Goodstein D.M."/>
            <person name="Xuan P."/>
            <person name="Del Fabbro C."/>
            <person name="Aramini V."/>
            <person name="Copetti D."/>
            <person name="Gonzalez S."/>
            <person name="Horner D.S."/>
            <person name="Falchi R."/>
            <person name="Lucas S."/>
            <person name="Mica E."/>
            <person name="Maldonado J."/>
            <person name="Lazzari B."/>
            <person name="Bielenberg D."/>
            <person name="Pirona R."/>
            <person name="Miculan M."/>
            <person name="Barakat A."/>
            <person name="Testolin R."/>
            <person name="Stella A."/>
            <person name="Tartarini S."/>
            <person name="Tonutti P."/>
            <person name="Arus P."/>
            <person name="Orellana A."/>
            <person name="Wells C."/>
            <person name="Main D."/>
            <person name="Vizzotto G."/>
            <person name="Silva H."/>
            <person name="Salamini F."/>
            <person name="Schmutz J."/>
            <person name="Morgante M."/>
            <person name="Rokhsar D.S."/>
        </authorList>
    </citation>
    <scope>NUCLEOTIDE SEQUENCE [LARGE SCALE GENOMIC DNA]</scope>
    <source>
        <strain evidence="3">cv. Nemared</strain>
    </source>
</reference>
<evidence type="ECO:0000256" key="1">
    <source>
        <dbReference type="SAM" id="MobiDB-lite"/>
    </source>
</evidence>
<organism evidence="2 3">
    <name type="scientific">Prunus persica</name>
    <name type="common">Peach</name>
    <name type="synonym">Amygdalus persica</name>
    <dbReference type="NCBI Taxonomy" id="3760"/>
    <lineage>
        <taxon>Eukaryota</taxon>
        <taxon>Viridiplantae</taxon>
        <taxon>Streptophyta</taxon>
        <taxon>Embryophyta</taxon>
        <taxon>Tracheophyta</taxon>
        <taxon>Spermatophyta</taxon>
        <taxon>Magnoliopsida</taxon>
        <taxon>eudicotyledons</taxon>
        <taxon>Gunneridae</taxon>
        <taxon>Pentapetalae</taxon>
        <taxon>rosids</taxon>
        <taxon>fabids</taxon>
        <taxon>Rosales</taxon>
        <taxon>Rosaceae</taxon>
        <taxon>Amygdaloideae</taxon>
        <taxon>Amygdaleae</taxon>
        <taxon>Prunus</taxon>
    </lineage>
</organism>
<dbReference type="EMBL" id="CM007655">
    <property type="protein sequence ID" value="ONI05714.1"/>
    <property type="molecule type" value="Genomic_DNA"/>
</dbReference>
<accession>A0A251P272</accession>
<dbReference type="Gramene" id="ONI05714">
    <property type="protein sequence ID" value="ONI05714"/>
    <property type="gene ID" value="PRUPE_5G020700"/>
</dbReference>
<proteinExistence type="predicted"/>
<name>A0A251P272_PRUPE</name>